<evidence type="ECO:0000313" key="5">
    <source>
        <dbReference type="Proteomes" id="UP000009097"/>
    </source>
</evidence>
<dbReference type="OrthoDB" id="3469466at2759"/>
<keyword evidence="1" id="KW-0539">Nucleus</keyword>
<reference evidence="4" key="1">
    <citation type="submission" date="2007-04" db="EMBL/GenBank/DDBJ databases">
        <authorList>
            <consortium name="The Broad Institute Genome Sequencing Platform"/>
            <person name="Birren B."/>
            <person name="Lander E."/>
            <person name="Galagan J."/>
            <person name="Nusbaum C."/>
            <person name="Devon K."/>
            <person name="Ma L.-J."/>
            <person name="Jaffe D."/>
            <person name="Butler J."/>
            <person name="Alvarez P."/>
            <person name="Gnerre S."/>
            <person name="Grabherr M."/>
            <person name="Kleber M."/>
            <person name="Mauceli E."/>
            <person name="Brockman W."/>
            <person name="MacCallum I.A."/>
            <person name="Young S."/>
            <person name="LaButti K."/>
            <person name="DeCaprio D."/>
            <person name="Crawford M."/>
            <person name="Koehrsen M."/>
            <person name="Engels R."/>
            <person name="Montgomery P."/>
            <person name="Pearson M."/>
            <person name="Howarth C."/>
            <person name="Larson L."/>
            <person name="White J."/>
            <person name="O'Leary S."/>
            <person name="Kodira C."/>
            <person name="Zeng Q."/>
            <person name="Yandava C."/>
            <person name="Alvarado L."/>
            <person name="Kistler C."/>
            <person name="Shim W.-B."/>
            <person name="Kang S."/>
            <person name="Woloshuk C."/>
        </authorList>
    </citation>
    <scope>NUCLEOTIDE SEQUENCE</scope>
    <source>
        <strain evidence="4">4287</strain>
    </source>
</reference>
<reference evidence="4" key="2">
    <citation type="journal article" date="2010" name="Nature">
        <title>Comparative genomics reveals mobile pathogenicity chromosomes in Fusarium.</title>
        <authorList>
            <person name="Ma L.J."/>
            <person name="van der Does H.C."/>
            <person name="Borkovich K.A."/>
            <person name="Coleman J.J."/>
            <person name="Daboussi M.J."/>
            <person name="Di Pietro A."/>
            <person name="Dufresne M."/>
            <person name="Freitag M."/>
            <person name="Grabherr M."/>
            <person name="Henrissat B."/>
            <person name="Houterman P.M."/>
            <person name="Kang S."/>
            <person name="Shim W.B."/>
            <person name="Woloshuk C."/>
            <person name="Xie X."/>
            <person name="Xu J.R."/>
            <person name="Antoniw J."/>
            <person name="Baker S.E."/>
            <person name="Bluhm B.H."/>
            <person name="Breakspear A."/>
            <person name="Brown D.W."/>
            <person name="Butchko R.A."/>
            <person name="Chapman S."/>
            <person name="Coulson R."/>
            <person name="Coutinho P.M."/>
            <person name="Danchin E.G."/>
            <person name="Diener A."/>
            <person name="Gale L.R."/>
            <person name="Gardiner D.M."/>
            <person name="Goff S."/>
            <person name="Hammond-Kosack K.E."/>
            <person name="Hilburn K."/>
            <person name="Hua-Van A."/>
            <person name="Jonkers W."/>
            <person name="Kazan K."/>
            <person name="Kodira C.D."/>
            <person name="Koehrsen M."/>
            <person name="Kumar L."/>
            <person name="Lee Y.H."/>
            <person name="Li L."/>
            <person name="Manners J.M."/>
            <person name="Miranda-Saavedra D."/>
            <person name="Mukherjee M."/>
            <person name="Park G."/>
            <person name="Park J."/>
            <person name="Park S.Y."/>
            <person name="Proctor R.H."/>
            <person name="Regev A."/>
            <person name="Ruiz-Roldan M.C."/>
            <person name="Sain D."/>
            <person name="Sakthikumar S."/>
            <person name="Sykes S."/>
            <person name="Schwartz D.C."/>
            <person name="Turgeon B.G."/>
            <person name="Wapinski I."/>
            <person name="Yoder O."/>
            <person name="Young S."/>
            <person name="Zeng Q."/>
            <person name="Zhou S."/>
            <person name="Galagan J."/>
            <person name="Cuomo C.A."/>
            <person name="Kistler H.C."/>
            <person name="Rep M."/>
        </authorList>
    </citation>
    <scope>NUCLEOTIDE SEQUENCE [LARGE SCALE GENOMIC DNA]</scope>
    <source>
        <strain evidence="4">4287</strain>
    </source>
</reference>
<sequence length="975" mass="111086">MALVPYTKQQLDDCVLMPHEPSSSEFHVFNKLPYDLRHKIWESSLLNYRHIKVLLADDNNWEFSIWNCRHSKVFLVDDDGEKQYEIFVKKSAAYHALLNTTSESRNVAKTFYRVQIPCRRMGPDGSVDGILFLCPELDTIQVETQCCSLQHFEKFSDAIFTADKHNIGLVNLALDCEFRHIDGVFSLDENEHTLFTDAIRRIEVLTFVGRVAKPELLMYGSDLRVINSSLRFVDKRIDTESYDRGAFNYESGLYENELKAVHIGKEDPRRGYYSFCLLMEELKIPEDVYKYNLTNELFMLTYNYEPEFIPTNGDPREYRLAYNNSQREYREYNQGPPPAIGFWLFPLSVIGPFFLDNLNPLTGLPSDRSEAKMVKERVVDVPSMTIPSSQSRLNVSNANEPRDAHETRTIIRFRWNKMNGIADSSARKEIAFHFLPAITAEPNSRREVELRQSSARSHLAKSMHRRKRASKELPSEQESTELRRTNKGMTMAERSTIRNDRQLLLTSGQLSMCVIPDRMVDPHTKMLLHYCTQSFWPGFEIGSAAFHIPPFALDYNTLVAQGPALVHACLWQAAVNLAFKRNSRVTDKQSLLHYNQAIAHISKDIAKPVSEIPEQTLYAILSLCGPEMSPDDGNGIIKKAFDPPLAELSWIHVFGSRLLIDSHAKALMNLVDLKGGIHNVKYAGFQASFNYMDLVRATQKLVKPHLPVSQLYGRVKETHDRAKFFGYASDFVEHSPFEESSVIIDSLSVLGLAEDEREVICDMRVWVKVIEAYHHSALTNPDLSLLAAHRDLIQQRLLATLPDGYDGKKPMQMDASGSTETTADQWINEIIQTALLIFSLGVTCPISYAPPYHHAAQRLQAQLILYKERATHLGLYDLLTWLGILGLLCTEQVGSGLREWFVGFLSMVERKRGVTGDARDWDLVKKESLELILWSSVACDTAADTAWRDVQEVADETSWNWGRTAWSTMLGTICG</sequence>
<evidence type="ECO:0000256" key="1">
    <source>
        <dbReference type="ARBA" id="ARBA00023242"/>
    </source>
</evidence>
<evidence type="ECO:0000259" key="3">
    <source>
        <dbReference type="Pfam" id="PF20150"/>
    </source>
</evidence>
<dbReference type="KEGG" id="fox:FOXG_21124"/>
<feature type="region of interest" description="Disordered" evidence="2">
    <location>
        <begin position="444"/>
        <end position="482"/>
    </location>
</feature>
<dbReference type="PANTHER" id="PTHR37540">
    <property type="entry name" value="TRANSCRIPTION FACTOR (ACR-2), PUTATIVE-RELATED-RELATED"/>
    <property type="match status" value="1"/>
</dbReference>
<feature type="compositionally biased region" description="Basic residues" evidence="2">
    <location>
        <begin position="458"/>
        <end position="469"/>
    </location>
</feature>
<dbReference type="RefSeq" id="XP_018252476.1">
    <property type="nucleotide sequence ID" value="XM_018401461.1"/>
</dbReference>
<proteinExistence type="predicted"/>
<dbReference type="EMBL" id="DS231714">
    <property type="protein sequence ID" value="KNB14431.1"/>
    <property type="molecule type" value="Genomic_DNA"/>
</dbReference>
<dbReference type="InterPro" id="IPR021858">
    <property type="entry name" value="Fun_TF"/>
</dbReference>
<name>A0A0J9VUM3_FUSO4</name>
<dbReference type="InterPro" id="IPR045518">
    <property type="entry name" value="2EXR"/>
</dbReference>
<evidence type="ECO:0000256" key="2">
    <source>
        <dbReference type="SAM" id="MobiDB-lite"/>
    </source>
</evidence>
<feature type="compositionally biased region" description="Basic and acidic residues" evidence="2">
    <location>
        <begin position="470"/>
        <end position="482"/>
    </location>
</feature>
<gene>
    <name evidence="4" type="ORF">FOXG_21124</name>
</gene>
<dbReference type="Proteomes" id="UP000009097">
    <property type="component" value="Unassembled WGS sequence"/>
</dbReference>
<organism evidence="4 5">
    <name type="scientific">Fusarium oxysporum f. sp. lycopersici (strain 4287 / CBS 123668 / FGSC 9935 / NRRL 34936)</name>
    <name type="common">Fusarium vascular wilt of tomato</name>
    <dbReference type="NCBI Taxonomy" id="426428"/>
    <lineage>
        <taxon>Eukaryota</taxon>
        <taxon>Fungi</taxon>
        <taxon>Dikarya</taxon>
        <taxon>Ascomycota</taxon>
        <taxon>Pezizomycotina</taxon>
        <taxon>Sordariomycetes</taxon>
        <taxon>Hypocreomycetidae</taxon>
        <taxon>Hypocreales</taxon>
        <taxon>Nectriaceae</taxon>
        <taxon>Fusarium</taxon>
        <taxon>Fusarium oxysporum species complex</taxon>
    </lineage>
</organism>
<dbReference type="PANTHER" id="PTHR37540:SF5">
    <property type="entry name" value="TRANSCRIPTION FACTOR DOMAIN-CONTAINING PROTEIN"/>
    <property type="match status" value="1"/>
</dbReference>
<dbReference type="GeneID" id="28961830"/>
<feature type="domain" description="2EXR" evidence="3">
    <location>
        <begin position="26"/>
        <end position="140"/>
    </location>
</feature>
<dbReference type="AlphaFoldDB" id="A0A0J9VUM3"/>
<dbReference type="Pfam" id="PF20150">
    <property type="entry name" value="2EXR"/>
    <property type="match status" value="1"/>
</dbReference>
<accession>A0A0J9VUM3</accession>
<dbReference type="Pfam" id="PF11951">
    <property type="entry name" value="Fungal_trans_2"/>
    <property type="match status" value="1"/>
</dbReference>
<dbReference type="VEuPathDB" id="FungiDB:FOXG_21124"/>
<protein>
    <recommendedName>
        <fullName evidence="3">2EXR domain-containing protein</fullName>
    </recommendedName>
</protein>
<evidence type="ECO:0000313" key="4">
    <source>
        <dbReference type="EMBL" id="KNB14431.1"/>
    </source>
</evidence>